<comment type="caution">
    <text evidence="1">The sequence shown here is derived from an EMBL/GenBank/DDBJ whole genome shotgun (WGS) entry which is preliminary data.</text>
</comment>
<gene>
    <name evidence="1" type="ORF">QW060_18110</name>
</gene>
<accession>A0ABT8CWU7</accession>
<organism evidence="1 2">
    <name type="scientific">Paenimyroides ceti</name>
    <dbReference type="NCBI Taxonomy" id="395087"/>
    <lineage>
        <taxon>Bacteria</taxon>
        <taxon>Pseudomonadati</taxon>
        <taxon>Bacteroidota</taxon>
        <taxon>Flavobacteriia</taxon>
        <taxon>Flavobacteriales</taxon>
        <taxon>Flavobacteriaceae</taxon>
        <taxon>Paenimyroides</taxon>
    </lineage>
</organism>
<name>A0ABT8CWU7_9FLAO</name>
<keyword evidence="2" id="KW-1185">Reference proteome</keyword>
<dbReference type="EMBL" id="JAUFQU010000010">
    <property type="protein sequence ID" value="MDN3708992.1"/>
    <property type="molecule type" value="Genomic_DNA"/>
</dbReference>
<protein>
    <submittedName>
        <fullName evidence="1">Uncharacterized protein</fullName>
    </submittedName>
</protein>
<evidence type="ECO:0000313" key="1">
    <source>
        <dbReference type="EMBL" id="MDN3708992.1"/>
    </source>
</evidence>
<reference evidence="2" key="1">
    <citation type="journal article" date="2019" name="Int. J. Syst. Evol. Microbiol.">
        <title>The Global Catalogue of Microorganisms (GCM) 10K type strain sequencing project: providing services to taxonomists for standard genome sequencing and annotation.</title>
        <authorList>
            <consortium name="The Broad Institute Genomics Platform"/>
            <consortium name="The Broad Institute Genome Sequencing Center for Infectious Disease"/>
            <person name="Wu L."/>
            <person name="Ma J."/>
        </authorList>
    </citation>
    <scope>NUCLEOTIDE SEQUENCE [LARGE SCALE GENOMIC DNA]</scope>
    <source>
        <strain evidence="2">CECT 7184</strain>
    </source>
</reference>
<dbReference type="RefSeq" id="WP_290364886.1">
    <property type="nucleotide sequence ID" value="NZ_JAUFQU010000010.1"/>
</dbReference>
<sequence length="190" mass="22260">MNEPEEYYLGIVKAIQEHNSADFEKHFEKKCKSKPGKDSPAPFVNDDFLIFSFIVGVVQFNIDKNWINHIISIRNRNDITITFENILKENYASTSNLPEIVLMFLKFINQSLITNDLLNFTFRKINENTILFDDKSDFRILCAIRAYDLIIERKEATEGNEITLLKNLIKTSKNALKFYLGFYNQHFFLA</sequence>
<evidence type="ECO:0000313" key="2">
    <source>
        <dbReference type="Proteomes" id="UP001242368"/>
    </source>
</evidence>
<dbReference type="Proteomes" id="UP001242368">
    <property type="component" value="Unassembled WGS sequence"/>
</dbReference>
<proteinExistence type="predicted"/>